<feature type="domain" description="Radical SAM core" evidence="6">
    <location>
        <begin position="51"/>
        <end position="152"/>
    </location>
</feature>
<dbReference type="GO" id="GO:0051536">
    <property type="term" value="F:iron-sulfur cluster binding"/>
    <property type="evidence" value="ECO:0007669"/>
    <property type="project" value="UniProtKB-KW"/>
</dbReference>
<dbReference type="SUPFAM" id="SSF102114">
    <property type="entry name" value="Radical SAM enzymes"/>
    <property type="match status" value="1"/>
</dbReference>
<dbReference type="GO" id="GO:0003824">
    <property type="term" value="F:catalytic activity"/>
    <property type="evidence" value="ECO:0007669"/>
    <property type="project" value="InterPro"/>
</dbReference>
<dbReference type="RefSeq" id="WP_111062342.1">
    <property type="nucleotide sequence ID" value="NZ_JBHUCU010000002.1"/>
</dbReference>
<dbReference type="CDD" id="cd01335">
    <property type="entry name" value="Radical_SAM"/>
    <property type="match status" value="1"/>
</dbReference>
<comment type="caution">
    <text evidence="8">The sequence shown here is derived from an EMBL/GenBank/DDBJ whole genome shotgun (WGS) entry which is preliminary data.</text>
</comment>
<dbReference type="GO" id="GO:0046872">
    <property type="term" value="F:metal ion binding"/>
    <property type="evidence" value="ECO:0007669"/>
    <property type="project" value="UniProtKB-KW"/>
</dbReference>
<evidence type="ECO:0000256" key="4">
    <source>
        <dbReference type="ARBA" id="ARBA00023004"/>
    </source>
</evidence>
<dbReference type="EMBL" id="QKSB01000002">
    <property type="protein sequence ID" value="PZE18189.1"/>
    <property type="molecule type" value="Genomic_DNA"/>
</dbReference>
<evidence type="ECO:0000313" key="9">
    <source>
        <dbReference type="Proteomes" id="UP000249248"/>
    </source>
</evidence>
<proteinExistence type="predicted"/>
<gene>
    <name evidence="8" type="ORF">DNU06_06130</name>
</gene>
<keyword evidence="5" id="KW-0411">Iron-sulfur</keyword>
<sequence>MSNILTLEKWTAAKQIDTLTQSIPFEKGFIKTMSDHGHFPLKPKTLEILQINLGYLCNLECTHCHVDASPRRKETTPMDILNKCLAVIDETPSIHTVDLTGGAPEMNPHFKWFIEELGSRNVEVLVRSNLTILVEGKFKTYPEFLAKHKVTIVSSLPCYTEQNTDAQRGDGVFNKSVKALQILNGFGYGIDPELKLHLVFNPGGASIAPSQAKLKLDYQRELKNNYNIVFNELYTITNLPISRFLEYLSNEGMLEDYVVLLANSFNPATANEVMCTNTLSVDWNGNLFDCDFNQILKLPVAVKNAKNIMDFDNEELSKRNIVVNNHCFGCTAGEGSSCQGALT</sequence>
<keyword evidence="4" id="KW-0408">Iron</keyword>
<accession>A0A2W1N0S3</accession>
<dbReference type="SFLD" id="SFLDG01067">
    <property type="entry name" value="SPASM/twitch_domain_containing"/>
    <property type="match status" value="1"/>
</dbReference>
<dbReference type="AlphaFoldDB" id="A0A2W1N0S3"/>
<dbReference type="Pfam" id="PF12345">
    <property type="entry name" value="DUF3641"/>
    <property type="match status" value="1"/>
</dbReference>
<comment type="cofactor">
    <cofactor evidence="1">
        <name>[4Fe-4S] cluster</name>
        <dbReference type="ChEBI" id="CHEBI:49883"/>
    </cofactor>
</comment>
<keyword evidence="9" id="KW-1185">Reference proteome</keyword>
<keyword evidence="2" id="KW-0949">S-adenosyl-L-methionine</keyword>
<evidence type="ECO:0000256" key="2">
    <source>
        <dbReference type="ARBA" id="ARBA00022691"/>
    </source>
</evidence>
<protein>
    <submittedName>
        <fullName evidence="8">Radical SAM protein</fullName>
    </submittedName>
</protein>
<dbReference type="InterPro" id="IPR024521">
    <property type="entry name" value="ArsS-like_C"/>
</dbReference>
<evidence type="ECO:0000259" key="6">
    <source>
        <dbReference type="Pfam" id="PF04055"/>
    </source>
</evidence>
<dbReference type="InterPro" id="IPR013785">
    <property type="entry name" value="Aldolase_TIM"/>
</dbReference>
<dbReference type="InterPro" id="IPR007197">
    <property type="entry name" value="rSAM"/>
</dbReference>
<dbReference type="SFLD" id="SFLDS00029">
    <property type="entry name" value="Radical_SAM"/>
    <property type="match status" value="1"/>
</dbReference>
<feature type="domain" description="Arsenosugar biosynthesis radical SAM protein ArsS-like C-terminal" evidence="7">
    <location>
        <begin position="208"/>
        <end position="341"/>
    </location>
</feature>
<evidence type="ECO:0000313" key="8">
    <source>
        <dbReference type="EMBL" id="PZE18189.1"/>
    </source>
</evidence>
<keyword evidence="3" id="KW-0479">Metal-binding</keyword>
<dbReference type="Gene3D" id="3.20.20.70">
    <property type="entry name" value="Aldolase class I"/>
    <property type="match status" value="1"/>
</dbReference>
<evidence type="ECO:0000256" key="1">
    <source>
        <dbReference type="ARBA" id="ARBA00001966"/>
    </source>
</evidence>
<organism evidence="8 9">
    <name type="scientific">Putridiphycobacter roseus</name>
    <dbReference type="NCBI Taxonomy" id="2219161"/>
    <lineage>
        <taxon>Bacteria</taxon>
        <taxon>Pseudomonadati</taxon>
        <taxon>Bacteroidota</taxon>
        <taxon>Flavobacteriia</taxon>
        <taxon>Flavobacteriales</taxon>
        <taxon>Crocinitomicaceae</taxon>
        <taxon>Putridiphycobacter</taxon>
    </lineage>
</organism>
<dbReference type="OrthoDB" id="9810775at2"/>
<reference evidence="8 9" key="1">
    <citation type="submission" date="2018-06" db="EMBL/GenBank/DDBJ databases">
        <title>The draft genome sequence of Crocinitomix sp. SM1701.</title>
        <authorList>
            <person name="Zhang X."/>
        </authorList>
    </citation>
    <scope>NUCLEOTIDE SEQUENCE [LARGE SCALE GENOMIC DNA]</scope>
    <source>
        <strain evidence="8 9">SM1701</strain>
    </source>
</reference>
<evidence type="ECO:0000259" key="7">
    <source>
        <dbReference type="Pfam" id="PF12345"/>
    </source>
</evidence>
<dbReference type="Proteomes" id="UP000249248">
    <property type="component" value="Unassembled WGS sequence"/>
</dbReference>
<dbReference type="PANTHER" id="PTHR43728">
    <property type="entry name" value="SLR0304 PROTEIN"/>
    <property type="match status" value="1"/>
</dbReference>
<dbReference type="NCBIfam" id="TIGR04167">
    <property type="entry name" value="rSAM_SeCys"/>
    <property type="match status" value="1"/>
</dbReference>
<dbReference type="InterPro" id="IPR026351">
    <property type="entry name" value="rSAM_ArsS-like"/>
</dbReference>
<dbReference type="InterPro" id="IPR058240">
    <property type="entry name" value="rSAM_sf"/>
</dbReference>
<dbReference type="Pfam" id="PF04055">
    <property type="entry name" value="Radical_SAM"/>
    <property type="match status" value="1"/>
</dbReference>
<dbReference type="PANTHER" id="PTHR43728:SF1">
    <property type="entry name" value="FE-S OXIDOREDUCTASE"/>
    <property type="match status" value="1"/>
</dbReference>
<evidence type="ECO:0000256" key="3">
    <source>
        <dbReference type="ARBA" id="ARBA00022723"/>
    </source>
</evidence>
<evidence type="ECO:0000256" key="5">
    <source>
        <dbReference type="ARBA" id="ARBA00023014"/>
    </source>
</evidence>
<name>A0A2W1N0S3_9FLAO</name>